<name>A0ABQ1ZUJ3_9BACL</name>
<reference evidence="8" key="1">
    <citation type="journal article" date="2019" name="Int. J. Syst. Evol. Microbiol.">
        <title>The Global Catalogue of Microorganisms (GCM) 10K type strain sequencing project: providing services to taxonomists for standard genome sequencing and annotation.</title>
        <authorList>
            <consortium name="The Broad Institute Genomics Platform"/>
            <consortium name="The Broad Institute Genome Sequencing Center for Infectious Disease"/>
            <person name="Wu L."/>
            <person name="Ma J."/>
        </authorList>
    </citation>
    <scope>NUCLEOTIDE SEQUENCE [LARGE SCALE GENOMIC DNA]</scope>
    <source>
        <strain evidence="8">CCM 8702</strain>
    </source>
</reference>
<dbReference type="Proteomes" id="UP000605427">
    <property type="component" value="Unassembled WGS sequence"/>
</dbReference>
<keyword evidence="4" id="KW-0804">Transcription</keyword>
<dbReference type="SUPFAM" id="SSF88946">
    <property type="entry name" value="Sigma2 domain of RNA polymerase sigma factors"/>
    <property type="match status" value="1"/>
</dbReference>
<evidence type="ECO:0000313" key="8">
    <source>
        <dbReference type="Proteomes" id="UP000605427"/>
    </source>
</evidence>
<dbReference type="InterPro" id="IPR039425">
    <property type="entry name" value="RNA_pol_sigma-70-like"/>
</dbReference>
<dbReference type="NCBIfam" id="TIGR02937">
    <property type="entry name" value="sigma70-ECF"/>
    <property type="match status" value="1"/>
</dbReference>
<sequence length="197" mass="22516">MEIPDDRIIVDAVLAGDKQAYAGIVDRYKNKLYGLFRKMGLGEADAQDLTQETLFKAYRKLDSQRTEQSFSAWMHTIALNLFRDRGRKKVPVPHEPILETAAPNIEMPEESMIRAELREELDRLLDTLPEHYRLAMVLRYTGQLSHDEIAELTGMNVSQVNNALYRAKCSLRGKIKAKEGMRYEFPIAVDNGKSSAR</sequence>
<dbReference type="Pfam" id="PF08281">
    <property type="entry name" value="Sigma70_r4_2"/>
    <property type="match status" value="1"/>
</dbReference>
<comment type="caution">
    <text evidence="7">The sequence shown here is derived from an EMBL/GenBank/DDBJ whole genome shotgun (WGS) entry which is preliminary data.</text>
</comment>
<evidence type="ECO:0000256" key="2">
    <source>
        <dbReference type="ARBA" id="ARBA00023015"/>
    </source>
</evidence>
<evidence type="ECO:0000313" key="7">
    <source>
        <dbReference type="EMBL" id="GGH76489.1"/>
    </source>
</evidence>
<dbReference type="InterPro" id="IPR013325">
    <property type="entry name" value="RNA_pol_sigma_r2"/>
</dbReference>
<dbReference type="PANTHER" id="PTHR43133:SF51">
    <property type="entry name" value="RNA POLYMERASE SIGMA FACTOR"/>
    <property type="match status" value="1"/>
</dbReference>
<evidence type="ECO:0000256" key="4">
    <source>
        <dbReference type="ARBA" id="ARBA00023163"/>
    </source>
</evidence>
<dbReference type="CDD" id="cd06171">
    <property type="entry name" value="Sigma70_r4"/>
    <property type="match status" value="1"/>
</dbReference>
<keyword evidence="8" id="KW-1185">Reference proteome</keyword>
<accession>A0ABQ1ZUJ3</accession>
<gene>
    <name evidence="7" type="ORF">GCM10007362_18810</name>
</gene>
<dbReference type="InterPro" id="IPR013249">
    <property type="entry name" value="RNA_pol_sigma70_r4_t2"/>
</dbReference>
<dbReference type="InterPro" id="IPR036388">
    <property type="entry name" value="WH-like_DNA-bd_sf"/>
</dbReference>
<keyword evidence="3" id="KW-0731">Sigma factor</keyword>
<keyword evidence="2" id="KW-0805">Transcription regulation</keyword>
<proteinExistence type="inferred from homology"/>
<dbReference type="RefSeq" id="WP_172242662.1">
    <property type="nucleotide sequence ID" value="NZ_BMDD01000002.1"/>
</dbReference>
<feature type="domain" description="RNA polymerase sigma factor 70 region 4 type 2" evidence="6">
    <location>
        <begin position="118"/>
        <end position="168"/>
    </location>
</feature>
<dbReference type="EMBL" id="BMDD01000002">
    <property type="protein sequence ID" value="GGH76489.1"/>
    <property type="molecule type" value="Genomic_DNA"/>
</dbReference>
<dbReference type="InterPro" id="IPR014284">
    <property type="entry name" value="RNA_pol_sigma-70_dom"/>
</dbReference>
<comment type="similarity">
    <text evidence="1">Belongs to the sigma-70 factor family. ECF subfamily.</text>
</comment>
<dbReference type="Gene3D" id="1.10.1740.10">
    <property type="match status" value="1"/>
</dbReference>
<dbReference type="PANTHER" id="PTHR43133">
    <property type="entry name" value="RNA POLYMERASE ECF-TYPE SIGMA FACTO"/>
    <property type="match status" value="1"/>
</dbReference>
<evidence type="ECO:0000256" key="3">
    <source>
        <dbReference type="ARBA" id="ARBA00023082"/>
    </source>
</evidence>
<organism evidence="7 8">
    <name type="scientific">Saccharibacillus endophyticus</name>
    <dbReference type="NCBI Taxonomy" id="2060666"/>
    <lineage>
        <taxon>Bacteria</taxon>
        <taxon>Bacillati</taxon>
        <taxon>Bacillota</taxon>
        <taxon>Bacilli</taxon>
        <taxon>Bacillales</taxon>
        <taxon>Paenibacillaceae</taxon>
        <taxon>Saccharibacillus</taxon>
    </lineage>
</organism>
<evidence type="ECO:0000256" key="1">
    <source>
        <dbReference type="ARBA" id="ARBA00010641"/>
    </source>
</evidence>
<dbReference type="Pfam" id="PF04542">
    <property type="entry name" value="Sigma70_r2"/>
    <property type="match status" value="1"/>
</dbReference>
<dbReference type="InterPro" id="IPR007627">
    <property type="entry name" value="RNA_pol_sigma70_r2"/>
</dbReference>
<evidence type="ECO:0000259" key="6">
    <source>
        <dbReference type="Pfam" id="PF08281"/>
    </source>
</evidence>
<protein>
    <recommendedName>
        <fullName evidence="9">Sigma-70 family RNA polymerase sigma factor</fullName>
    </recommendedName>
</protein>
<dbReference type="InterPro" id="IPR013324">
    <property type="entry name" value="RNA_pol_sigma_r3/r4-like"/>
</dbReference>
<evidence type="ECO:0000259" key="5">
    <source>
        <dbReference type="Pfam" id="PF04542"/>
    </source>
</evidence>
<dbReference type="SUPFAM" id="SSF88659">
    <property type="entry name" value="Sigma3 and sigma4 domains of RNA polymerase sigma factors"/>
    <property type="match status" value="1"/>
</dbReference>
<dbReference type="Gene3D" id="1.10.10.10">
    <property type="entry name" value="Winged helix-like DNA-binding domain superfamily/Winged helix DNA-binding domain"/>
    <property type="match status" value="1"/>
</dbReference>
<feature type="domain" description="RNA polymerase sigma-70 region 2" evidence="5">
    <location>
        <begin position="25"/>
        <end position="89"/>
    </location>
</feature>
<evidence type="ECO:0008006" key="9">
    <source>
        <dbReference type="Google" id="ProtNLM"/>
    </source>
</evidence>